<dbReference type="InterPro" id="IPR036259">
    <property type="entry name" value="MFS_trans_sf"/>
</dbReference>
<dbReference type="AlphaFoldDB" id="A0A3M4YP25"/>
<dbReference type="RefSeq" id="WP_003434341.1">
    <property type="nucleotide sequence ID" value="NZ_RBSD01000059.1"/>
</dbReference>
<keyword evidence="3 8" id="KW-0813">Transport</keyword>
<feature type="transmembrane region" description="Helical" evidence="8">
    <location>
        <begin position="45"/>
        <end position="66"/>
    </location>
</feature>
<evidence type="ECO:0000256" key="8">
    <source>
        <dbReference type="RuleBase" id="RU365088"/>
    </source>
</evidence>
<evidence type="ECO:0000256" key="5">
    <source>
        <dbReference type="ARBA" id="ARBA00022692"/>
    </source>
</evidence>
<feature type="transmembrane region" description="Helical" evidence="8">
    <location>
        <begin position="281"/>
        <end position="303"/>
    </location>
</feature>
<feature type="transmembrane region" description="Helical" evidence="8">
    <location>
        <begin position="309"/>
        <end position="328"/>
    </location>
</feature>
<dbReference type="CDD" id="cd17320">
    <property type="entry name" value="MFS_MdfA_MDR_like"/>
    <property type="match status" value="1"/>
</dbReference>
<feature type="transmembrane region" description="Helical" evidence="8">
    <location>
        <begin position="107"/>
        <end position="124"/>
    </location>
</feature>
<feature type="transmembrane region" description="Helical" evidence="8">
    <location>
        <begin position="251"/>
        <end position="269"/>
    </location>
</feature>
<dbReference type="Proteomes" id="UP000268004">
    <property type="component" value="Unassembled WGS sequence"/>
</dbReference>
<feature type="transmembrane region" description="Helical" evidence="8">
    <location>
        <begin position="370"/>
        <end position="390"/>
    </location>
</feature>
<feature type="transmembrane region" description="Helical" evidence="8">
    <location>
        <begin position="78"/>
        <end position="95"/>
    </location>
</feature>
<evidence type="ECO:0000256" key="6">
    <source>
        <dbReference type="ARBA" id="ARBA00022989"/>
    </source>
</evidence>
<dbReference type="InterPro" id="IPR011701">
    <property type="entry name" value="MFS"/>
</dbReference>
<evidence type="ECO:0000256" key="3">
    <source>
        <dbReference type="ARBA" id="ARBA00022448"/>
    </source>
</evidence>
<protein>
    <recommendedName>
        <fullName evidence="8">Bcr/CflA family efflux transporter</fullName>
    </recommendedName>
</protein>
<organism evidence="10 11">
    <name type="scientific">Pseudomonas coronafaciens pv. striafaciens</name>
    <dbReference type="NCBI Taxonomy" id="235276"/>
    <lineage>
        <taxon>Bacteria</taxon>
        <taxon>Pseudomonadati</taxon>
        <taxon>Pseudomonadota</taxon>
        <taxon>Gammaproteobacteria</taxon>
        <taxon>Pseudomonadales</taxon>
        <taxon>Pseudomonadaceae</taxon>
        <taxon>Pseudomonas</taxon>
        <taxon>Pseudomonas coronafaciens</taxon>
    </lineage>
</organism>
<reference evidence="10 11" key="1">
    <citation type="submission" date="2018-08" db="EMBL/GenBank/DDBJ databases">
        <title>Recombination of ecologically and evolutionarily significant loci maintains genetic cohesion in the Pseudomonas syringae species complex.</title>
        <authorList>
            <person name="Dillon M."/>
            <person name="Thakur S."/>
            <person name="Almeida R.N.D."/>
            <person name="Weir B.S."/>
            <person name="Guttman D.S."/>
        </authorList>
    </citation>
    <scope>NUCLEOTIDE SEQUENCE [LARGE SCALE GENOMIC DNA]</scope>
    <source>
        <strain evidence="10 11">ICMP 4996</strain>
    </source>
</reference>
<keyword evidence="4" id="KW-1003">Cell membrane</keyword>
<dbReference type="PANTHER" id="PTHR43124:SF3">
    <property type="entry name" value="CHLORAMPHENICOL EFFLUX PUMP RV0191"/>
    <property type="match status" value="1"/>
</dbReference>
<dbReference type="PROSITE" id="PS50850">
    <property type="entry name" value="MFS"/>
    <property type="match status" value="1"/>
</dbReference>
<evidence type="ECO:0000313" key="11">
    <source>
        <dbReference type="Proteomes" id="UP000268004"/>
    </source>
</evidence>
<evidence type="ECO:0000256" key="7">
    <source>
        <dbReference type="ARBA" id="ARBA00023136"/>
    </source>
</evidence>
<evidence type="ECO:0000256" key="1">
    <source>
        <dbReference type="ARBA" id="ARBA00004651"/>
    </source>
</evidence>
<keyword evidence="7 8" id="KW-0472">Membrane</keyword>
<evidence type="ECO:0000313" key="10">
    <source>
        <dbReference type="EMBL" id="RMR89903.1"/>
    </source>
</evidence>
<feature type="transmembrane region" description="Helical" evidence="8">
    <location>
        <begin position="216"/>
        <end position="239"/>
    </location>
</feature>
<keyword evidence="8" id="KW-0997">Cell inner membrane</keyword>
<evidence type="ECO:0000256" key="2">
    <source>
        <dbReference type="ARBA" id="ARBA00006236"/>
    </source>
</evidence>
<feature type="domain" description="Major facilitator superfamily (MFS) profile" evidence="9">
    <location>
        <begin position="12"/>
        <end position="398"/>
    </location>
</feature>
<dbReference type="PANTHER" id="PTHR43124">
    <property type="entry name" value="PURINE EFFLUX PUMP PBUE"/>
    <property type="match status" value="1"/>
</dbReference>
<keyword evidence="6 8" id="KW-1133">Transmembrane helix</keyword>
<dbReference type="InterPro" id="IPR020846">
    <property type="entry name" value="MFS_dom"/>
</dbReference>
<dbReference type="InterPro" id="IPR050189">
    <property type="entry name" value="MFS_Efflux_Transporters"/>
</dbReference>
<dbReference type="Pfam" id="PF07690">
    <property type="entry name" value="MFS_1"/>
    <property type="match status" value="1"/>
</dbReference>
<dbReference type="EMBL" id="RBSD01000059">
    <property type="protein sequence ID" value="RMR89903.1"/>
    <property type="molecule type" value="Genomic_DNA"/>
</dbReference>
<dbReference type="NCBIfam" id="TIGR00710">
    <property type="entry name" value="efflux_Bcr_CflA"/>
    <property type="match status" value="1"/>
</dbReference>
<name>A0A3M4YP25_9PSED</name>
<accession>A0A3M4YP25</accession>
<dbReference type="SUPFAM" id="SSF103473">
    <property type="entry name" value="MFS general substrate transporter"/>
    <property type="match status" value="1"/>
</dbReference>
<dbReference type="Gene3D" id="1.20.1720.10">
    <property type="entry name" value="Multidrug resistance protein D"/>
    <property type="match status" value="1"/>
</dbReference>
<comment type="caution">
    <text evidence="10">The sequence shown here is derived from an EMBL/GenBank/DDBJ whole genome shotgun (WGS) entry which is preliminary data.</text>
</comment>
<evidence type="ECO:0000256" key="4">
    <source>
        <dbReference type="ARBA" id="ARBA00022475"/>
    </source>
</evidence>
<dbReference type="InterPro" id="IPR004812">
    <property type="entry name" value="Efflux_drug-R_Bcr/CmlA"/>
</dbReference>
<feature type="transmembrane region" description="Helical" evidence="8">
    <location>
        <begin position="340"/>
        <end position="358"/>
    </location>
</feature>
<feature type="transmembrane region" description="Helical" evidence="8">
    <location>
        <begin position="136"/>
        <end position="158"/>
    </location>
</feature>
<dbReference type="GO" id="GO:0005886">
    <property type="term" value="C:plasma membrane"/>
    <property type="evidence" value="ECO:0007669"/>
    <property type="project" value="UniProtKB-SubCell"/>
</dbReference>
<sequence length="403" mass="41817">MDTPQHTVGFKAAASLALITILGPSAIDMYLAAMPQMTKDLNTDYATMQLTLTVFLLAMGAGQLVFGPVIDALGRRRPLLAGLAAFILASLWASLSESMGAMLLARFFQGLSVALVLVIAMSSVRDLSSGIRATQLFALLVTIQGAAPILAPAFGGIINVHFGWRAVMLALAIVGVLALLNSSVCLPETLAREKRTPFRPASVFGTYRRLVADKRFILPALALSSVFFFLFGYVGGASFVYQSGYALRSDIFGFVFGGTGVAMMLGAMTGSRLASRCSASLMALLGVAMMSGGSALALLAVYVGADLYGIVPALFIAVFGFGIAEPSLMSIAMASQERALGATAALLGASTHILGSLATPLAGSLAQIGAHAWLALLLAAALVSLALVFISVRSVSEKVIPVQ</sequence>
<comment type="subcellular location">
    <subcellularLocation>
        <location evidence="8">Cell inner membrane</location>
        <topology evidence="8">Multi-pass membrane protein</topology>
    </subcellularLocation>
    <subcellularLocation>
        <location evidence="1">Cell membrane</location>
        <topology evidence="1">Multi-pass membrane protein</topology>
    </subcellularLocation>
</comment>
<keyword evidence="5 8" id="KW-0812">Transmembrane</keyword>
<dbReference type="GO" id="GO:1990961">
    <property type="term" value="P:xenobiotic detoxification by transmembrane export across the plasma membrane"/>
    <property type="evidence" value="ECO:0007669"/>
    <property type="project" value="InterPro"/>
</dbReference>
<proteinExistence type="inferred from homology"/>
<evidence type="ECO:0000259" key="9">
    <source>
        <dbReference type="PROSITE" id="PS50850"/>
    </source>
</evidence>
<comment type="similarity">
    <text evidence="2 8">Belongs to the major facilitator superfamily. Bcr/CmlA family.</text>
</comment>
<gene>
    <name evidence="10" type="ORF">ALP78_03880</name>
</gene>
<feature type="transmembrane region" description="Helical" evidence="8">
    <location>
        <begin position="164"/>
        <end position="186"/>
    </location>
</feature>
<dbReference type="GO" id="GO:0042910">
    <property type="term" value="F:xenobiotic transmembrane transporter activity"/>
    <property type="evidence" value="ECO:0007669"/>
    <property type="project" value="InterPro"/>
</dbReference>
<feature type="transmembrane region" description="Helical" evidence="8">
    <location>
        <begin position="12"/>
        <end position="33"/>
    </location>
</feature>